<dbReference type="InterPro" id="IPR005182">
    <property type="entry name" value="YdbS-like_PH"/>
</dbReference>
<gene>
    <name evidence="3" type="ORF">GCM10009830_34010</name>
</gene>
<evidence type="ECO:0000256" key="1">
    <source>
        <dbReference type="SAM" id="Phobius"/>
    </source>
</evidence>
<protein>
    <submittedName>
        <fullName evidence="3">PH domain-containing protein</fullName>
    </submittedName>
</protein>
<organism evidence="3 4">
    <name type="scientific">Glycomyces endophyticus</name>
    <dbReference type="NCBI Taxonomy" id="480996"/>
    <lineage>
        <taxon>Bacteria</taxon>
        <taxon>Bacillati</taxon>
        <taxon>Actinomycetota</taxon>
        <taxon>Actinomycetes</taxon>
        <taxon>Glycomycetales</taxon>
        <taxon>Glycomycetaceae</taxon>
        <taxon>Glycomyces</taxon>
    </lineage>
</organism>
<name>A0ABN2HA03_9ACTN</name>
<comment type="caution">
    <text evidence="3">The sequence shown here is derived from an EMBL/GenBank/DDBJ whole genome shotgun (WGS) entry which is preliminary data.</text>
</comment>
<dbReference type="PANTHER" id="PTHR34473">
    <property type="entry name" value="UPF0699 TRANSMEMBRANE PROTEIN YDBS"/>
    <property type="match status" value="1"/>
</dbReference>
<feature type="domain" description="YdbS-like PH" evidence="2">
    <location>
        <begin position="100"/>
        <end position="176"/>
    </location>
</feature>
<reference evidence="3 4" key="1">
    <citation type="journal article" date="2019" name="Int. J. Syst. Evol. Microbiol.">
        <title>The Global Catalogue of Microorganisms (GCM) 10K type strain sequencing project: providing services to taxonomists for standard genome sequencing and annotation.</title>
        <authorList>
            <consortium name="The Broad Institute Genomics Platform"/>
            <consortium name="The Broad Institute Genome Sequencing Center for Infectious Disease"/>
            <person name="Wu L."/>
            <person name="Ma J."/>
        </authorList>
    </citation>
    <scope>NUCLEOTIDE SEQUENCE [LARGE SCALE GENOMIC DNA]</scope>
    <source>
        <strain evidence="3 4">JCM 16001</strain>
    </source>
</reference>
<evidence type="ECO:0000313" key="4">
    <source>
        <dbReference type="Proteomes" id="UP001499851"/>
    </source>
</evidence>
<dbReference type="Proteomes" id="UP001499851">
    <property type="component" value="Unassembled WGS sequence"/>
</dbReference>
<feature type="transmembrane region" description="Helical" evidence="1">
    <location>
        <begin position="49"/>
        <end position="69"/>
    </location>
</feature>
<sequence length="189" mass="20719">MNFRPENLPLEGEASGAAVSYDSCMTAPRTALRPPQHRFDPRTVPWWRVQWLITTAVPVVPLAVLGLLIPPARLWLLIPAAAILVLGLAAALALPVWWHRVHRWEVTDTAVYTLTGYFWRTWRIAPMSRIQTVDTTQGPVQRSFGLSTVVVTTASSAGAVKLEGLDQDEASALAERLTELTDATPGDAT</sequence>
<keyword evidence="1" id="KW-0472">Membrane</keyword>
<dbReference type="PANTHER" id="PTHR34473:SF3">
    <property type="entry name" value="TRANSMEMBRANE PROTEIN-RELATED"/>
    <property type="match status" value="1"/>
</dbReference>
<dbReference type="Pfam" id="PF03703">
    <property type="entry name" value="bPH_2"/>
    <property type="match status" value="1"/>
</dbReference>
<dbReference type="EMBL" id="BAAAQF010000013">
    <property type="protein sequence ID" value="GAA1683953.1"/>
    <property type="molecule type" value="Genomic_DNA"/>
</dbReference>
<evidence type="ECO:0000259" key="2">
    <source>
        <dbReference type="Pfam" id="PF03703"/>
    </source>
</evidence>
<accession>A0ABN2HA03</accession>
<keyword evidence="1" id="KW-1133">Transmembrane helix</keyword>
<keyword evidence="4" id="KW-1185">Reference proteome</keyword>
<keyword evidence="1" id="KW-0812">Transmembrane</keyword>
<proteinExistence type="predicted"/>
<evidence type="ECO:0000313" key="3">
    <source>
        <dbReference type="EMBL" id="GAA1683953.1"/>
    </source>
</evidence>
<feature type="transmembrane region" description="Helical" evidence="1">
    <location>
        <begin position="76"/>
        <end position="98"/>
    </location>
</feature>